<accession>A0A7X5XZU9</accession>
<organism evidence="1 2">
    <name type="scientific">Sphingomonas trueperi</name>
    <dbReference type="NCBI Taxonomy" id="53317"/>
    <lineage>
        <taxon>Bacteria</taxon>
        <taxon>Pseudomonadati</taxon>
        <taxon>Pseudomonadota</taxon>
        <taxon>Alphaproteobacteria</taxon>
        <taxon>Sphingomonadales</taxon>
        <taxon>Sphingomonadaceae</taxon>
        <taxon>Sphingomonas</taxon>
    </lineage>
</organism>
<dbReference type="Pfam" id="PF02597">
    <property type="entry name" value="ThiS"/>
    <property type="match status" value="1"/>
</dbReference>
<dbReference type="InterPro" id="IPR016155">
    <property type="entry name" value="Mopterin_synth/thiamin_S_b"/>
</dbReference>
<proteinExistence type="predicted"/>
<dbReference type="Gene3D" id="3.10.20.30">
    <property type="match status" value="1"/>
</dbReference>
<gene>
    <name evidence="1" type="ORF">GGR89_002771</name>
</gene>
<dbReference type="AlphaFoldDB" id="A0A7X5XZU9"/>
<dbReference type="Proteomes" id="UP000531251">
    <property type="component" value="Unassembled WGS sequence"/>
</dbReference>
<evidence type="ECO:0000313" key="2">
    <source>
        <dbReference type="Proteomes" id="UP000531251"/>
    </source>
</evidence>
<dbReference type="EMBL" id="JAATJB010000008">
    <property type="protein sequence ID" value="NJB98439.1"/>
    <property type="molecule type" value="Genomic_DNA"/>
</dbReference>
<keyword evidence="2" id="KW-1185">Reference proteome</keyword>
<reference evidence="1 2" key="1">
    <citation type="submission" date="2020-03" db="EMBL/GenBank/DDBJ databases">
        <title>Genomic Encyclopedia of Type Strains, Phase IV (KMG-IV): sequencing the most valuable type-strain genomes for metagenomic binning, comparative biology and taxonomic classification.</title>
        <authorList>
            <person name="Goeker M."/>
        </authorList>
    </citation>
    <scope>NUCLEOTIDE SEQUENCE [LARGE SCALE GENOMIC DNA]</scope>
    <source>
        <strain evidence="1 2">DSM 7225</strain>
    </source>
</reference>
<dbReference type="CDD" id="cd00754">
    <property type="entry name" value="Ubl_MoaD"/>
    <property type="match status" value="1"/>
</dbReference>
<protein>
    <submittedName>
        <fullName evidence="1">Molybdopterin synthase sulfur carrier subunit</fullName>
    </submittedName>
</protein>
<comment type="caution">
    <text evidence="1">The sequence shown here is derived from an EMBL/GenBank/DDBJ whole genome shotgun (WGS) entry which is preliminary data.</text>
</comment>
<evidence type="ECO:0000313" key="1">
    <source>
        <dbReference type="EMBL" id="NJB98439.1"/>
    </source>
</evidence>
<dbReference type="InterPro" id="IPR012675">
    <property type="entry name" value="Beta-grasp_dom_sf"/>
</dbReference>
<name>A0A7X5XZU9_9SPHN</name>
<dbReference type="NCBIfam" id="TIGR01682">
    <property type="entry name" value="moaD"/>
    <property type="match status" value="1"/>
</dbReference>
<sequence>MAISMLYFAWVREAVGTGEEQVDPPEAVRNVADLIDWLSQQSDGHAAAFAEPARLRAAIDQRFVPLDALLGNAREVAIFPPVTGG</sequence>
<dbReference type="SUPFAM" id="SSF54285">
    <property type="entry name" value="MoaD/ThiS"/>
    <property type="match status" value="1"/>
</dbReference>
<dbReference type="InterPro" id="IPR003749">
    <property type="entry name" value="ThiS/MoaD-like"/>
</dbReference>
<dbReference type="RefSeq" id="WP_125976565.1">
    <property type="nucleotide sequence ID" value="NZ_BAAADY010000032.1"/>
</dbReference>